<dbReference type="HAMAP" id="MF_02019">
    <property type="entry name" value="MurF"/>
    <property type="match status" value="1"/>
</dbReference>
<accession>A0A7T0C538</accession>
<dbReference type="Gene3D" id="3.90.190.20">
    <property type="entry name" value="Mur ligase, C-terminal domain"/>
    <property type="match status" value="1"/>
</dbReference>
<comment type="caution">
    <text evidence="10">Lacks conserved residue(s) required for the propagation of feature annotation.</text>
</comment>
<dbReference type="GO" id="GO:0051301">
    <property type="term" value="P:cell division"/>
    <property type="evidence" value="ECO:0007669"/>
    <property type="project" value="UniProtKB-KW"/>
</dbReference>
<feature type="domain" description="Mur ligase N-terminal catalytic" evidence="12">
    <location>
        <begin position="27"/>
        <end position="73"/>
    </location>
</feature>
<keyword evidence="8 10" id="KW-0131">Cell cycle</keyword>
<dbReference type="NCBIfam" id="TIGR01143">
    <property type="entry name" value="murF"/>
    <property type="match status" value="1"/>
</dbReference>
<comment type="subcellular location">
    <subcellularLocation>
        <location evidence="10 11">Cytoplasm</location>
    </subcellularLocation>
</comment>
<dbReference type="GO" id="GO:0009252">
    <property type="term" value="P:peptidoglycan biosynthetic process"/>
    <property type="evidence" value="ECO:0007669"/>
    <property type="project" value="UniProtKB-UniRule"/>
</dbReference>
<comment type="similarity">
    <text evidence="10">Belongs to the MurCDEF family. MurF subfamily.</text>
</comment>
<dbReference type="Gene3D" id="3.40.1190.10">
    <property type="entry name" value="Mur-like, catalytic domain"/>
    <property type="match status" value="1"/>
</dbReference>
<dbReference type="Pfam" id="PF02875">
    <property type="entry name" value="Mur_ligase_C"/>
    <property type="match status" value="1"/>
</dbReference>
<dbReference type="InterPro" id="IPR004101">
    <property type="entry name" value="Mur_ligase_C"/>
</dbReference>
<dbReference type="EMBL" id="CP048620">
    <property type="protein sequence ID" value="QPJ66562.1"/>
    <property type="molecule type" value="Genomic_DNA"/>
</dbReference>
<evidence type="ECO:0000256" key="9">
    <source>
        <dbReference type="ARBA" id="ARBA00023316"/>
    </source>
</evidence>
<keyword evidence="4 10" id="KW-0547">Nucleotide-binding</keyword>
<evidence type="ECO:0000256" key="1">
    <source>
        <dbReference type="ARBA" id="ARBA00022490"/>
    </source>
</evidence>
<dbReference type="Pfam" id="PF01225">
    <property type="entry name" value="Mur_ligase"/>
    <property type="match status" value="1"/>
</dbReference>
<proteinExistence type="inferred from homology"/>
<evidence type="ECO:0000256" key="7">
    <source>
        <dbReference type="ARBA" id="ARBA00022984"/>
    </source>
</evidence>
<dbReference type="UniPathway" id="UPA00219"/>
<dbReference type="Gene3D" id="3.40.1390.10">
    <property type="entry name" value="MurE/MurF, N-terminal domain"/>
    <property type="match status" value="1"/>
</dbReference>
<dbReference type="InterPro" id="IPR000713">
    <property type="entry name" value="Mur_ligase_N"/>
</dbReference>
<keyword evidence="9 10" id="KW-0961">Cell wall biogenesis/degradation</keyword>
<dbReference type="SUPFAM" id="SSF53623">
    <property type="entry name" value="MurD-like peptide ligases, catalytic domain"/>
    <property type="match status" value="1"/>
</dbReference>
<keyword evidence="2 10" id="KW-0436">Ligase</keyword>
<keyword evidence="6 10" id="KW-0133">Cell shape</keyword>
<reference evidence="16" key="1">
    <citation type="submission" date="2020-02" db="EMBL/GenBank/DDBJ databases">
        <title>Genomic and physiological characterization of two novel Nitrospinaceae genera.</title>
        <authorList>
            <person name="Mueller A.J."/>
            <person name="Jung M.-Y."/>
            <person name="Strachan C.R."/>
            <person name="Herbold C.W."/>
            <person name="Kirkegaard R.H."/>
            <person name="Daims H."/>
        </authorList>
    </citation>
    <scope>NUCLEOTIDE SEQUENCE [LARGE SCALE GENOMIC DNA]</scope>
</reference>
<dbReference type="InterPro" id="IPR036615">
    <property type="entry name" value="Mur_ligase_C_dom_sf"/>
</dbReference>
<evidence type="ECO:0000259" key="14">
    <source>
        <dbReference type="Pfam" id="PF08245"/>
    </source>
</evidence>
<evidence type="ECO:0000256" key="8">
    <source>
        <dbReference type="ARBA" id="ARBA00023306"/>
    </source>
</evidence>
<evidence type="ECO:0000256" key="4">
    <source>
        <dbReference type="ARBA" id="ARBA00022741"/>
    </source>
</evidence>
<gene>
    <name evidence="10" type="primary">murF</name>
    <name evidence="15" type="ORF">G3M78_14590</name>
</gene>
<dbReference type="GO" id="GO:0005524">
    <property type="term" value="F:ATP binding"/>
    <property type="evidence" value="ECO:0007669"/>
    <property type="project" value="UniProtKB-UniRule"/>
</dbReference>
<keyword evidence="1 10" id="KW-0963">Cytoplasm</keyword>
<dbReference type="InterPro" id="IPR005863">
    <property type="entry name" value="UDP-N-AcMur_synth"/>
</dbReference>
<dbReference type="InterPro" id="IPR051046">
    <property type="entry name" value="MurCDEF_CellWall_CoF430Synth"/>
</dbReference>
<evidence type="ECO:0000256" key="10">
    <source>
        <dbReference type="HAMAP-Rule" id="MF_02019"/>
    </source>
</evidence>
<evidence type="ECO:0000256" key="6">
    <source>
        <dbReference type="ARBA" id="ARBA00022960"/>
    </source>
</evidence>
<evidence type="ECO:0000313" key="16">
    <source>
        <dbReference type="Proteomes" id="UP000594464"/>
    </source>
</evidence>
<comment type="pathway">
    <text evidence="10 11">Cell wall biogenesis; peptidoglycan biosynthesis.</text>
</comment>
<dbReference type="GO" id="GO:0071555">
    <property type="term" value="P:cell wall organization"/>
    <property type="evidence" value="ECO:0007669"/>
    <property type="project" value="UniProtKB-KW"/>
</dbReference>
<dbReference type="EC" id="6.3.2.10" evidence="10 11"/>
<feature type="domain" description="Mur ligase C-terminal" evidence="13">
    <location>
        <begin position="328"/>
        <end position="453"/>
    </location>
</feature>
<evidence type="ECO:0000259" key="12">
    <source>
        <dbReference type="Pfam" id="PF01225"/>
    </source>
</evidence>
<evidence type="ECO:0000256" key="2">
    <source>
        <dbReference type="ARBA" id="ARBA00022598"/>
    </source>
</evidence>
<dbReference type="GO" id="GO:0047480">
    <property type="term" value="F:UDP-N-acetylmuramoyl-tripeptide-D-alanyl-D-alanine ligase activity"/>
    <property type="evidence" value="ECO:0007669"/>
    <property type="project" value="UniProtKB-UniRule"/>
</dbReference>
<dbReference type="SUPFAM" id="SSF63418">
    <property type="entry name" value="MurE/MurF N-terminal domain"/>
    <property type="match status" value="1"/>
</dbReference>
<dbReference type="SUPFAM" id="SSF53244">
    <property type="entry name" value="MurD-like peptide ligases, peptide-binding domain"/>
    <property type="match status" value="1"/>
</dbReference>
<name>A0A7T0C538_9BACT</name>
<dbReference type="AlphaFoldDB" id="A0A7T0C538"/>
<dbReference type="GO" id="GO:0008360">
    <property type="term" value="P:regulation of cell shape"/>
    <property type="evidence" value="ECO:0007669"/>
    <property type="project" value="UniProtKB-KW"/>
</dbReference>
<organism evidence="15 16">
    <name type="scientific">Candidatus Nitrohelix vancouverensis</name>
    <dbReference type="NCBI Taxonomy" id="2705534"/>
    <lineage>
        <taxon>Bacteria</taxon>
        <taxon>Pseudomonadati</taxon>
        <taxon>Nitrospinota/Tectimicrobiota group</taxon>
        <taxon>Nitrospinota</taxon>
        <taxon>Nitrospinia</taxon>
        <taxon>Nitrospinales</taxon>
        <taxon>Nitrospinaceae</taxon>
        <taxon>Candidatus Nitrohelix</taxon>
    </lineage>
</organism>
<protein>
    <recommendedName>
        <fullName evidence="10 11">UDP-N-acetylmuramoyl-tripeptide--D-alanyl-D-alanine ligase</fullName>
        <ecNumber evidence="10 11">6.3.2.10</ecNumber>
    </recommendedName>
    <alternativeName>
        <fullName evidence="10">D-alanyl-D-alanine-adding enzyme</fullName>
    </alternativeName>
</protein>
<evidence type="ECO:0000259" key="13">
    <source>
        <dbReference type="Pfam" id="PF02875"/>
    </source>
</evidence>
<dbReference type="PANTHER" id="PTHR43024">
    <property type="entry name" value="UDP-N-ACETYLMURAMOYL-TRIPEPTIDE--D-ALANYL-D-ALANINE LIGASE"/>
    <property type="match status" value="1"/>
</dbReference>
<keyword evidence="5 10" id="KW-0067">ATP-binding</keyword>
<evidence type="ECO:0000256" key="5">
    <source>
        <dbReference type="ARBA" id="ARBA00022840"/>
    </source>
</evidence>
<sequence length="470" mass="50525">MIEGLASQLPELTDGKLAQGNPDASFRGVSIDSRTAEAGNLFFCIEGDRFDGHEFIQDAISKMVAGIVLSKDRLIPPLSTGPSGSENPFIILVDDTLLALQTLAQNRRQQSKATVVAITGTNGKSTTKEMLAAIAGAKFKTLKSRGNFNNHIGLPLTLMELADDHEVAILEMGMSASGEIKRLAEIARPNIGLITNVSEAHLEELKTIENVQAAKGELFEALSEQDTAVVNADDPLVADLAKRLRASSIVYSAKKQAEVWAENIRPRAPIGYDFTLNIAGTKLDLSLPFPGQCNIQNAVAAFAAASALGMQPEAMQEGFKTYQAPPQRQEMIEWNEILFINDSYNANPQSMREAIDTLKNFKIEGKRIFVMGEMLELADRSQSAHEQIGKDVAENKIDLFITSGEIPAMAAQAAIASGMDASQVIASANVAGAVELLKLLIAPGDCVLVKGSRGARMERVIEAFITKNGS</sequence>
<comment type="catalytic activity">
    <reaction evidence="10 11">
        <text>D-alanyl-D-alanine + UDP-N-acetyl-alpha-D-muramoyl-L-alanyl-gamma-D-glutamyl-meso-2,6-diaminopimelate + ATP = UDP-N-acetyl-alpha-D-muramoyl-L-alanyl-gamma-D-glutamyl-meso-2,6-diaminopimeloyl-D-alanyl-D-alanine + ADP + phosphate + H(+)</text>
        <dbReference type="Rhea" id="RHEA:28374"/>
        <dbReference type="ChEBI" id="CHEBI:15378"/>
        <dbReference type="ChEBI" id="CHEBI:30616"/>
        <dbReference type="ChEBI" id="CHEBI:43474"/>
        <dbReference type="ChEBI" id="CHEBI:57822"/>
        <dbReference type="ChEBI" id="CHEBI:61386"/>
        <dbReference type="ChEBI" id="CHEBI:83905"/>
        <dbReference type="ChEBI" id="CHEBI:456216"/>
        <dbReference type="EC" id="6.3.2.10"/>
    </reaction>
</comment>
<dbReference type="InterPro" id="IPR036565">
    <property type="entry name" value="Mur-like_cat_sf"/>
</dbReference>
<dbReference type="InterPro" id="IPR035911">
    <property type="entry name" value="MurE/MurF_N"/>
</dbReference>
<evidence type="ECO:0000313" key="15">
    <source>
        <dbReference type="EMBL" id="QPJ66562.1"/>
    </source>
</evidence>
<dbReference type="PANTHER" id="PTHR43024:SF1">
    <property type="entry name" value="UDP-N-ACETYLMURAMOYL-TRIPEPTIDE--D-ALANYL-D-ALANINE LIGASE"/>
    <property type="match status" value="1"/>
</dbReference>
<keyword evidence="3 10" id="KW-0132">Cell division</keyword>
<evidence type="ECO:0000256" key="11">
    <source>
        <dbReference type="RuleBase" id="RU004136"/>
    </source>
</evidence>
<comment type="function">
    <text evidence="10 11">Involved in cell wall formation. Catalyzes the final step in the synthesis of UDP-N-acetylmuramoyl-pentapeptide, the precursor of murein.</text>
</comment>
<dbReference type="KEGG" id="nva:G3M78_14590"/>
<dbReference type="InterPro" id="IPR013221">
    <property type="entry name" value="Mur_ligase_cen"/>
</dbReference>
<dbReference type="Pfam" id="PF08245">
    <property type="entry name" value="Mur_ligase_M"/>
    <property type="match status" value="1"/>
</dbReference>
<evidence type="ECO:0000256" key="3">
    <source>
        <dbReference type="ARBA" id="ARBA00022618"/>
    </source>
</evidence>
<dbReference type="GO" id="GO:0005737">
    <property type="term" value="C:cytoplasm"/>
    <property type="evidence" value="ECO:0007669"/>
    <property type="project" value="UniProtKB-SubCell"/>
</dbReference>
<feature type="domain" description="Mur ligase central" evidence="14">
    <location>
        <begin position="118"/>
        <end position="305"/>
    </location>
</feature>
<keyword evidence="7 10" id="KW-0573">Peptidoglycan synthesis</keyword>
<dbReference type="Proteomes" id="UP000594464">
    <property type="component" value="Chromosome"/>
</dbReference>